<dbReference type="Proteomes" id="UP000005954">
    <property type="component" value="Unassembled WGS sequence"/>
</dbReference>
<evidence type="ECO:0000313" key="1">
    <source>
        <dbReference type="EMBL" id="EAP76257.1"/>
    </source>
</evidence>
<protein>
    <submittedName>
        <fullName evidence="1">Uncharacterized protein</fullName>
    </submittedName>
</protein>
<keyword evidence="2" id="KW-1185">Reference proteome</keyword>
<name>A3SP67_ROSNI</name>
<comment type="caution">
    <text evidence="1">The sequence shown here is derived from an EMBL/GenBank/DDBJ whole genome shotgun (WGS) entry which is preliminary data.</text>
</comment>
<dbReference type="eggNOG" id="ENOG5032XJA">
    <property type="taxonomic scope" value="Bacteria"/>
</dbReference>
<evidence type="ECO:0000313" key="2">
    <source>
        <dbReference type="Proteomes" id="UP000005954"/>
    </source>
</evidence>
<reference evidence="1 2" key="1">
    <citation type="submission" date="2005-12" db="EMBL/GenBank/DDBJ databases">
        <authorList>
            <person name="Moran M.A."/>
            <person name="Ferriera S."/>
            <person name="Johnson J."/>
            <person name="Kravitz S."/>
            <person name="Halpern A."/>
            <person name="Remington K."/>
            <person name="Beeson K."/>
            <person name="Tran B."/>
            <person name="Rogers Y.-H."/>
            <person name="Friedman R."/>
            <person name="Venter J.C."/>
        </authorList>
    </citation>
    <scope>NUCLEOTIDE SEQUENCE [LARGE SCALE GENOMIC DNA]</scope>
    <source>
        <strain evidence="2">ATCC BAA-591 / DSM 15170 / ISM</strain>
    </source>
</reference>
<dbReference type="AlphaFoldDB" id="A3SP67"/>
<sequence length="178" mass="19681">MTFLRWQCRVRQMAMRDQEGRPDDAITPAVFLPGEDDAMGHIITLLNKSPGYSVTAELDYMAAKTNDPAQRRDQALQFLAAGYYQNAVEFSDILTATFPPGSEGAKTLHEAGHVTLVFEAFNQRFDLKCKVWRLAAHIPLHAATIAHNRLFNPALPPGTEVLGFEPDWDASSAVAPGR</sequence>
<gene>
    <name evidence="1" type="ORF">ISM_15365</name>
</gene>
<proteinExistence type="predicted"/>
<dbReference type="EMBL" id="AALY01000002">
    <property type="protein sequence ID" value="EAP76257.1"/>
    <property type="molecule type" value="Genomic_DNA"/>
</dbReference>
<dbReference type="HOGENOM" id="CLU_119867_0_0_5"/>
<organism evidence="1 2">
    <name type="scientific">Roseovarius nubinhibens (strain ATCC BAA-591 / DSM 15170 / ISM)</name>
    <dbReference type="NCBI Taxonomy" id="89187"/>
    <lineage>
        <taxon>Bacteria</taxon>
        <taxon>Pseudomonadati</taxon>
        <taxon>Pseudomonadota</taxon>
        <taxon>Alphaproteobacteria</taxon>
        <taxon>Rhodobacterales</taxon>
        <taxon>Roseobacteraceae</taxon>
        <taxon>Roseovarius</taxon>
    </lineage>
</organism>
<accession>A3SP67</accession>